<gene>
    <name evidence="7" type="ORF">L0F81_00570</name>
</gene>
<dbReference type="SUPFAM" id="SSF103473">
    <property type="entry name" value="MFS general substrate transporter"/>
    <property type="match status" value="1"/>
</dbReference>
<feature type="transmembrane region" description="Helical" evidence="6">
    <location>
        <begin position="132"/>
        <end position="151"/>
    </location>
</feature>
<evidence type="ECO:0000256" key="6">
    <source>
        <dbReference type="SAM" id="Phobius"/>
    </source>
</evidence>
<accession>A0ABS9J8A7</accession>
<feature type="region of interest" description="Disordered" evidence="5">
    <location>
        <begin position="1"/>
        <end position="34"/>
    </location>
</feature>
<dbReference type="Pfam" id="PF07690">
    <property type="entry name" value="MFS_1"/>
    <property type="match status" value="1"/>
</dbReference>
<feature type="transmembrane region" description="Helical" evidence="6">
    <location>
        <begin position="108"/>
        <end position="126"/>
    </location>
</feature>
<evidence type="ECO:0000256" key="5">
    <source>
        <dbReference type="SAM" id="MobiDB-lite"/>
    </source>
</evidence>
<dbReference type="PANTHER" id="PTHR23514:SF13">
    <property type="entry name" value="INNER MEMBRANE PROTEIN YBJJ"/>
    <property type="match status" value="1"/>
</dbReference>
<feature type="transmembrane region" description="Helical" evidence="6">
    <location>
        <begin position="45"/>
        <end position="67"/>
    </location>
</feature>
<sequence>MRLPPPPRGAGAGRLRQRRGVHVGPGHRPAEGELMPAPSFSRAKWSIAALFCFLGFQYGTWVARLPALKTRLDLGAGEVGLLLMACGAGAAASFPLVAALMRRLGSRLLSLASAIGLIAVLAALSVVPNYPLALLAVCADGVAVGCLNVAMNAQGAALETTHGRTAMSQLHATFSGGLLAAALLASGVTAVTGSVPAHFAVAGALLLLLLAGARPGLLAHEPASPAAQEEPKRRARRGLPSGTTLLMGCAMAFGTITEGAMNDWSTLYMEDVVRAPATVAPLGIAVVSVMMLLARLCADRWRTRWGDGRVVVTGSAVAAVGLALALLAGGVVPTLLGFACVGLGAAAVTPCVYVAAAGRGSDALALVAAMGTTGLLAGPAVIGFVAGAANLTVGMATVAASALIVTVTAFRIPWRARTPEPVG</sequence>
<reference evidence="7 8" key="1">
    <citation type="submission" date="2022-01" db="EMBL/GenBank/DDBJ databases">
        <title>Draft Genome Sequences of Seven Type Strains of the Genus Streptomyces.</title>
        <authorList>
            <person name="Aziz S."/>
            <person name="Coretto E."/>
            <person name="Chronakova A."/>
            <person name="Sproer C."/>
            <person name="Huber K."/>
            <person name="Nouioui I."/>
            <person name="Gross H."/>
        </authorList>
    </citation>
    <scope>NUCLEOTIDE SEQUENCE [LARGE SCALE GENOMIC DNA]</scope>
    <source>
        <strain evidence="7 8">DSM 41685</strain>
    </source>
</reference>
<evidence type="ECO:0000313" key="8">
    <source>
        <dbReference type="Proteomes" id="UP001299012"/>
    </source>
</evidence>
<keyword evidence="8" id="KW-1185">Reference proteome</keyword>
<comment type="caution">
    <text evidence="7">The sequence shown here is derived from an EMBL/GenBank/DDBJ whole genome shotgun (WGS) entry which is preliminary data.</text>
</comment>
<dbReference type="PANTHER" id="PTHR23514">
    <property type="entry name" value="BYPASS OF STOP CODON PROTEIN 6"/>
    <property type="match status" value="1"/>
</dbReference>
<feature type="transmembrane region" description="Helical" evidence="6">
    <location>
        <begin position="238"/>
        <end position="257"/>
    </location>
</feature>
<dbReference type="InterPro" id="IPR036259">
    <property type="entry name" value="MFS_trans_sf"/>
</dbReference>
<evidence type="ECO:0000256" key="2">
    <source>
        <dbReference type="ARBA" id="ARBA00022692"/>
    </source>
</evidence>
<evidence type="ECO:0000256" key="1">
    <source>
        <dbReference type="ARBA" id="ARBA00004141"/>
    </source>
</evidence>
<keyword evidence="2 6" id="KW-0812">Transmembrane</keyword>
<feature type="transmembrane region" description="Helical" evidence="6">
    <location>
        <begin position="79"/>
        <end position="101"/>
    </location>
</feature>
<dbReference type="CDD" id="cd17393">
    <property type="entry name" value="MFS_MosC_like"/>
    <property type="match status" value="1"/>
</dbReference>
<organism evidence="7 8">
    <name type="scientific">Streptomyces tricolor</name>
    <dbReference type="NCBI Taxonomy" id="68277"/>
    <lineage>
        <taxon>Bacteria</taxon>
        <taxon>Bacillati</taxon>
        <taxon>Actinomycetota</taxon>
        <taxon>Actinomycetes</taxon>
        <taxon>Kitasatosporales</taxon>
        <taxon>Streptomycetaceae</taxon>
        <taxon>Streptomyces</taxon>
        <taxon>Streptomyces violaceoruber group</taxon>
    </lineage>
</organism>
<protein>
    <submittedName>
        <fullName evidence="7">MFS transporter</fullName>
    </submittedName>
</protein>
<feature type="transmembrane region" description="Helical" evidence="6">
    <location>
        <begin position="172"/>
        <end position="191"/>
    </location>
</feature>
<feature type="transmembrane region" description="Helical" evidence="6">
    <location>
        <begin position="277"/>
        <end position="298"/>
    </location>
</feature>
<proteinExistence type="predicted"/>
<keyword evidence="4 6" id="KW-0472">Membrane</keyword>
<feature type="transmembrane region" description="Helical" evidence="6">
    <location>
        <begin position="335"/>
        <end position="356"/>
    </location>
</feature>
<keyword evidence="3 6" id="KW-1133">Transmembrane helix</keyword>
<dbReference type="RefSeq" id="WP_237480835.1">
    <property type="nucleotide sequence ID" value="NZ_JAKKZF010000001.1"/>
</dbReference>
<feature type="transmembrane region" description="Helical" evidence="6">
    <location>
        <begin position="391"/>
        <end position="410"/>
    </location>
</feature>
<dbReference type="InterPro" id="IPR051788">
    <property type="entry name" value="MFS_Transporter"/>
</dbReference>
<feature type="transmembrane region" description="Helical" evidence="6">
    <location>
        <begin position="197"/>
        <end position="217"/>
    </location>
</feature>
<feature type="transmembrane region" description="Helical" evidence="6">
    <location>
        <begin position="310"/>
        <end position="329"/>
    </location>
</feature>
<dbReference type="InterPro" id="IPR011701">
    <property type="entry name" value="MFS"/>
</dbReference>
<evidence type="ECO:0000256" key="3">
    <source>
        <dbReference type="ARBA" id="ARBA00022989"/>
    </source>
</evidence>
<feature type="transmembrane region" description="Helical" evidence="6">
    <location>
        <begin position="363"/>
        <end position="385"/>
    </location>
</feature>
<comment type="subcellular location">
    <subcellularLocation>
        <location evidence="1">Membrane</location>
        <topology evidence="1">Multi-pass membrane protein</topology>
    </subcellularLocation>
</comment>
<dbReference type="Gene3D" id="1.20.1250.20">
    <property type="entry name" value="MFS general substrate transporter like domains"/>
    <property type="match status" value="1"/>
</dbReference>
<evidence type="ECO:0000256" key="4">
    <source>
        <dbReference type="ARBA" id="ARBA00023136"/>
    </source>
</evidence>
<dbReference type="EMBL" id="JAKKZF010000001">
    <property type="protein sequence ID" value="MCG0061793.1"/>
    <property type="molecule type" value="Genomic_DNA"/>
</dbReference>
<dbReference type="Proteomes" id="UP001299012">
    <property type="component" value="Unassembled WGS sequence"/>
</dbReference>
<evidence type="ECO:0000313" key="7">
    <source>
        <dbReference type="EMBL" id="MCG0061793.1"/>
    </source>
</evidence>
<name>A0ABS9J8A7_9ACTN</name>